<feature type="DNA-binding region" description="Homeobox" evidence="18">
    <location>
        <begin position="782"/>
        <end position="832"/>
    </location>
</feature>
<evidence type="ECO:0000256" key="7">
    <source>
        <dbReference type="ARBA" id="ARBA00022737"/>
    </source>
</evidence>
<evidence type="ECO:0000256" key="13">
    <source>
        <dbReference type="ARBA" id="ARBA00023125"/>
    </source>
</evidence>
<dbReference type="KEGG" id="snh:120022807"/>
<protein>
    <submittedName>
        <fullName evidence="24">Zinc fingers and homeoboxes protein 2-like</fullName>
    </submittedName>
</protein>
<evidence type="ECO:0000256" key="12">
    <source>
        <dbReference type="ARBA" id="ARBA00023015"/>
    </source>
</evidence>
<feature type="domain" description="Homeobox" evidence="21">
    <location>
        <begin position="293"/>
        <end position="336"/>
    </location>
</feature>
<keyword evidence="16 18" id="KW-0539">Nucleus</keyword>
<dbReference type="GO" id="GO:0003677">
    <property type="term" value="F:DNA binding"/>
    <property type="evidence" value="ECO:0007669"/>
    <property type="project" value="UniProtKB-UniRule"/>
</dbReference>
<dbReference type="InterPro" id="IPR009057">
    <property type="entry name" value="Homeodomain-like_sf"/>
</dbReference>
<dbReference type="InterPro" id="IPR013087">
    <property type="entry name" value="Znf_C2H2_type"/>
</dbReference>
<dbReference type="SUPFAM" id="SSF57667">
    <property type="entry name" value="beta-beta-alpha zinc fingers"/>
    <property type="match status" value="2"/>
</dbReference>
<dbReference type="SUPFAM" id="SSF46689">
    <property type="entry name" value="Homeodomain-like"/>
    <property type="match status" value="3"/>
</dbReference>
<dbReference type="InterPro" id="IPR001356">
    <property type="entry name" value="HD"/>
</dbReference>
<keyword evidence="8 17" id="KW-0863">Zinc-finger</keyword>
<dbReference type="GeneID" id="120022807"/>
<organism evidence="23 24">
    <name type="scientific">Salvelinus namaycush</name>
    <name type="common">Lake trout</name>
    <name type="synonym">Salmo namaycush</name>
    <dbReference type="NCBI Taxonomy" id="8040"/>
    <lineage>
        <taxon>Eukaryota</taxon>
        <taxon>Metazoa</taxon>
        <taxon>Chordata</taxon>
        <taxon>Craniata</taxon>
        <taxon>Vertebrata</taxon>
        <taxon>Euteleostomi</taxon>
        <taxon>Actinopterygii</taxon>
        <taxon>Neopterygii</taxon>
        <taxon>Teleostei</taxon>
        <taxon>Protacanthopterygii</taxon>
        <taxon>Salmoniformes</taxon>
        <taxon>Salmonidae</taxon>
        <taxon>Salmoninae</taxon>
        <taxon>Salvelinus</taxon>
    </lineage>
</organism>
<evidence type="ECO:0000313" key="24">
    <source>
        <dbReference type="RefSeq" id="XP_038822736.1"/>
    </source>
</evidence>
<dbReference type="Pfam" id="PF18387">
    <property type="entry name" value="zf_C2H2_ZHX"/>
    <property type="match status" value="1"/>
</dbReference>
<keyword evidence="10" id="KW-0862">Zinc</keyword>
<dbReference type="GO" id="GO:0008270">
    <property type="term" value="F:zinc ion binding"/>
    <property type="evidence" value="ECO:0007669"/>
    <property type="project" value="UniProtKB-KW"/>
</dbReference>
<dbReference type="FunFam" id="1.10.10.60:FF:000062">
    <property type="entry name" value="zinc fingers and homeoboxes protein 3"/>
    <property type="match status" value="1"/>
</dbReference>
<dbReference type="PROSITE" id="PS50071">
    <property type="entry name" value="HOMEOBOX_2"/>
    <property type="match status" value="3"/>
</dbReference>
<dbReference type="InterPro" id="IPR036236">
    <property type="entry name" value="Znf_C2H2_sf"/>
</dbReference>
<evidence type="ECO:0000256" key="17">
    <source>
        <dbReference type="PROSITE-ProRule" id="PRU00042"/>
    </source>
</evidence>
<gene>
    <name evidence="24" type="primary">LOC120022807</name>
</gene>
<comment type="similarity">
    <text evidence="2">Belongs to the ZHX family.</text>
</comment>
<evidence type="ECO:0000256" key="6">
    <source>
        <dbReference type="ARBA" id="ARBA00022723"/>
    </source>
</evidence>
<keyword evidence="15" id="KW-0804">Transcription</keyword>
<evidence type="ECO:0000256" key="18">
    <source>
        <dbReference type="PROSITE-ProRule" id="PRU00108"/>
    </source>
</evidence>
<evidence type="ECO:0000259" key="22">
    <source>
        <dbReference type="PROSITE" id="PS50157"/>
    </source>
</evidence>
<dbReference type="SMART" id="SM00355">
    <property type="entry name" value="ZnF_C2H2"/>
    <property type="match status" value="2"/>
</dbReference>
<comment type="subcellular location">
    <subcellularLocation>
        <location evidence="1 18 19">Nucleus</location>
    </subcellularLocation>
</comment>
<evidence type="ECO:0000256" key="4">
    <source>
        <dbReference type="ARBA" id="ARBA00022499"/>
    </source>
</evidence>
<sequence>MSSRRKSFTPCMIRVSDIIEQDDSDEMEVSTANVTKNGSSESVENQDHTLQGTIEDLGSAIEAKVVAEADPMPQLRQHGGYECKYCPFSTQNLNDFKEHVDSSHPNVILNPLYLCAVCNFSTKKFDSLTDHNETQHPGETNFKFKRVKVNNQTILEQTIEGKTNSVLFNTVDGQGGNGFVTFPPSKPITVNIGKPNMDNIPSTYPLQHTTYPLKSLYQGNDLEKRLENFIPKDQITAVNINGTMIIPDPTIIQGLSYVMPLLQRPPNLCSVPTIAVPLNSTKYNPSLDNNTTLMTSFNKFPYPTHAELSWLTAASKHPEEQIKVWFTTQRLKQGITWSPEEVEEARKKMFNGSIPPIHQTFTVLPTPISQPAKATQPLIQTSFGQSNLVLTSIANGSTMTCAPVAVTVASYVQPLKRPLTTSSFAPELKRPMAAPAEDPKEKILMAPPVPQKERLPMAPPRVPPELKRSLALPIIASEMKRSSAAPLMASKGKLPLATPLVNPKNQLPMAPSPIFPKMKRPIVTPQFKSYMLPPPSFVSKDKLPITHSLLASDLKLPISPPLIAPQVRRPTIIQSVWTPLKGPFQLPSFSQDGKKTKTQITEMKAGYVRGRLSEDKVLTPLGEANGVSRGDAKWVHDQGPHAQNGILQLYNELASKPEQQKSVQTQFPLLERMKGKTSEQLKILEENFQRNSSPTYNDVDNLVTATQLSREEIDSWFLERRALRDNLEQALLNSMGSKRLNVDKRQQQHGPLNGVRKQGGHPRSSPFAIIAPTTTCSVPLDSKSLALLKDVFAQTRWPSPEEYNQLEAQTDLARTEIVRWFKDSRSALKSGTLEWMEFFHKLNSSGQNGEGALLSTENAFSIIQRYQEVKAPKVEDIGRLTEHASLSSQEIKEWFASKLRQNTSDISQNCGQNGGSREGFGSWMEETKGMDARMGAKELVSDKDRMMEDASGRVTG</sequence>
<dbReference type="Gene3D" id="3.30.160.60">
    <property type="entry name" value="Classic Zinc Finger"/>
    <property type="match status" value="1"/>
</dbReference>
<dbReference type="Gene3D" id="1.10.10.60">
    <property type="entry name" value="Homeodomain-like"/>
    <property type="match status" value="4"/>
</dbReference>
<dbReference type="AlphaFoldDB" id="A0A8U0TP61"/>
<dbReference type="RefSeq" id="XP_038822736.1">
    <property type="nucleotide sequence ID" value="XM_038966808.1"/>
</dbReference>
<dbReference type="PROSITE" id="PS50157">
    <property type="entry name" value="ZINC_FINGER_C2H2_2"/>
    <property type="match status" value="1"/>
</dbReference>
<keyword evidence="4" id="KW-1017">Isopeptide bond</keyword>
<evidence type="ECO:0000256" key="2">
    <source>
        <dbReference type="ARBA" id="ARBA00007440"/>
    </source>
</evidence>
<keyword evidence="9" id="KW-0221">Differentiation</keyword>
<dbReference type="InterPro" id="IPR041057">
    <property type="entry name" value="ZHX_Znf_C2H2"/>
</dbReference>
<evidence type="ECO:0000256" key="8">
    <source>
        <dbReference type="ARBA" id="ARBA00022771"/>
    </source>
</evidence>
<keyword evidence="13 18" id="KW-0238">DNA-binding</keyword>
<keyword evidence="23" id="KW-1185">Reference proteome</keyword>
<dbReference type="Proteomes" id="UP000808372">
    <property type="component" value="Chromosome 27"/>
</dbReference>
<evidence type="ECO:0000256" key="3">
    <source>
        <dbReference type="ARBA" id="ARBA00022491"/>
    </source>
</evidence>
<evidence type="ECO:0000256" key="19">
    <source>
        <dbReference type="RuleBase" id="RU000682"/>
    </source>
</evidence>
<keyword evidence="7" id="KW-0677">Repeat</keyword>
<dbReference type="GO" id="GO:0030154">
    <property type="term" value="P:cell differentiation"/>
    <property type="evidence" value="ECO:0007669"/>
    <property type="project" value="UniProtKB-KW"/>
</dbReference>
<keyword evidence="3" id="KW-0678">Repressor</keyword>
<dbReference type="PANTHER" id="PTHR15467:SF5">
    <property type="entry name" value="ZINC FINGERS AND HOMEOBOXES PROTEIN 2"/>
    <property type="match status" value="1"/>
</dbReference>
<dbReference type="CDD" id="cd00086">
    <property type="entry name" value="homeodomain"/>
    <property type="match status" value="2"/>
</dbReference>
<keyword evidence="5" id="KW-0597">Phosphoprotein</keyword>
<dbReference type="GO" id="GO:0000981">
    <property type="term" value="F:DNA-binding transcription factor activity, RNA polymerase II-specific"/>
    <property type="evidence" value="ECO:0007669"/>
    <property type="project" value="TreeGrafter"/>
</dbReference>
<feature type="domain" description="Homeobox" evidence="21">
    <location>
        <begin position="677"/>
        <end position="727"/>
    </location>
</feature>
<feature type="domain" description="C2H2-type" evidence="22">
    <location>
        <begin position="113"/>
        <end position="141"/>
    </location>
</feature>
<evidence type="ECO:0000256" key="1">
    <source>
        <dbReference type="ARBA" id="ARBA00004123"/>
    </source>
</evidence>
<evidence type="ECO:0000256" key="5">
    <source>
        <dbReference type="ARBA" id="ARBA00022553"/>
    </source>
</evidence>
<keyword evidence="14 18" id="KW-0371">Homeobox</keyword>
<dbReference type="FunFam" id="3.30.160.60:FF:000296">
    <property type="entry name" value="Zinc fingers and homeoboxes protein 1"/>
    <property type="match status" value="1"/>
</dbReference>
<accession>A0A8U0TP61</accession>
<evidence type="ECO:0000256" key="20">
    <source>
        <dbReference type="SAM" id="MobiDB-lite"/>
    </source>
</evidence>
<dbReference type="PANTHER" id="PTHR15467">
    <property type="entry name" value="ZINC-FINGERS AND HOMEOBOXES RELATED"/>
    <property type="match status" value="1"/>
</dbReference>
<evidence type="ECO:0000256" key="16">
    <source>
        <dbReference type="ARBA" id="ARBA00023242"/>
    </source>
</evidence>
<evidence type="ECO:0000256" key="9">
    <source>
        <dbReference type="ARBA" id="ARBA00022782"/>
    </source>
</evidence>
<reference evidence="24" key="1">
    <citation type="submission" date="2025-08" db="UniProtKB">
        <authorList>
            <consortium name="RefSeq"/>
        </authorList>
    </citation>
    <scope>IDENTIFICATION</scope>
    <source>
        <tissue evidence="24">White muscle</tissue>
    </source>
</reference>
<proteinExistence type="inferred from homology"/>
<dbReference type="Pfam" id="PF00046">
    <property type="entry name" value="Homeodomain"/>
    <property type="match status" value="1"/>
</dbReference>
<name>A0A8U0TP61_SALNM</name>
<evidence type="ECO:0000259" key="21">
    <source>
        <dbReference type="PROSITE" id="PS50071"/>
    </source>
</evidence>
<evidence type="ECO:0000256" key="14">
    <source>
        <dbReference type="ARBA" id="ARBA00023155"/>
    </source>
</evidence>
<dbReference type="SMART" id="SM00389">
    <property type="entry name" value="HOX"/>
    <property type="match status" value="3"/>
</dbReference>
<feature type="domain" description="Homeobox" evidence="21">
    <location>
        <begin position="780"/>
        <end position="831"/>
    </location>
</feature>
<feature type="DNA-binding region" description="Homeobox" evidence="18">
    <location>
        <begin position="295"/>
        <end position="337"/>
    </location>
</feature>
<evidence type="ECO:0000256" key="10">
    <source>
        <dbReference type="ARBA" id="ARBA00022833"/>
    </source>
</evidence>
<feature type="DNA-binding region" description="Homeobox" evidence="18">
    <location>
        <begin position="679"/>
        <end position="728"/>
    </location>
</feature>
<dbReference type="GO" id="GO:0005634">
    <property type="term" value="C:nucleus"/>
    <property type="evidence" value="ECO:0007669"/>
    <property type="project" value="UniProtKB-SubCell"/>
</dbReference>
<keyword evidence="11" id="KW-0832">Ubl conjugation</keyword>
<keyword evidence="12" id="KW-0805">Transcription regulation</keyword>
<keyword evidence="6" id="KW-0479">Metal-binding</keyword>
<evidence type="ECO:0000256" key="11">
    <source>
        <dbReference type="ARBA" id="ARBA00022843"/>
    </source>
</evidence>
<feature type="region of interest" description="Disordered" evidence="20">
    <location>
        <begin position="927"/>
        <end position="956"/>
    </location>
</feature>
<evidence type="ECO:0000313" key="23">
    <source>
        <dbReference type="Proteomes" id="UP000808372"/>
    </source>
</evidence>
<evidence type="ECO:0000256" key="15">
    <source>
        <dbReference type="ARBA" id="ARBA00023163"/>
    </source>
</evidence>